<dbReference type="PANTHER" id="PTHR13710:SF105">
    <property type="entry name" value="ATP-DEPENDENT DNA HELICASE Q1"/>
    <property type="match status" value="1"/>
</dbReference>
<dbReference type="Pfam" id="PF00271">
    <property type="entry name" value="Helicase_C"/>
    <property type="match status" value="1"/>
</dbReference>
<evidence type="ECO:0000313" key="12">
    <source>
        <dbReference type="Proteomes" id="UP000078113"/>
    </source>
</evidence>
<dbReference type="InterPro" id="IPR027417">
    <property type="entry name" value="P-loop_NTPase"/>
</dbReference>
<proteinExistence type="inferred from homology"/>
<reference evidence="11" key="1">
    <citation type="submission" date="2016-04" db="EMBL/GenBank/DDBJ databases">
        <authorList>
            <person name="Nguyen H.D."/>
            <person name="Samba Siva P."/>
            <person name="Cullis J."/>
            <person name="Levesque C.A."/>
            <person name="Hambleton S."/>
        </authorList>
    </citation>
    <scope>NUCLEOTIDE SEQUENCE</scope>
    <source>
        <strain evidence="11">DAOMC 236422</strain>
    </source>
</reference>
<dbReference type="InterPro" id="IPR014001">
    <property type="entry name" value="Helicase_ATP-bd"/>
</dbReference>
<evidence type="ECO:0000256" key="6">
    <source>
        <dbReference type="ARBA" id="ARBA00034617"/>
    </source>
</evidence>
<dbReference type="EMBL" id="LWDG02000213">
    <property type="protein sequence ID" value="KAE8267601.1"/>
    <property type="molecule type" value="Genomic_DNA"/>
</dbReference>
<keyword evidence="12" id="KW-1185">Reference proteome</keyword>
<feature type="region of interest" description="Disordered" evidence="8">
    <location>
        <begin position="748"/>
        <end position="777"/>
    </location>
</feature>
<evidence type="ECO:0000256" key="2">
    <source>
        <dbReference type="ARBA" id="ARBA00022741"/>
    </source>
</evidence>
<dbReference type="GO" id="GO:0009378">
    <property type="term" value="F:four-way junction helicase activity"/>
    <property type="evidence" value="ECO:0007669"/>
    <property type="project" value="TreeGrafter"/>
</dbReference>
<dbReference type="SMART" id="SM00490">
    <property type="entry name" value="HELICc"/>
    <property type="match status" value="1"/>
</dbReference>
<accession>A0A8X7N5M6</accession>
<feature type="domain" description="Helicase C-terminal" evidence="10">
    <location>
        <begin position="610"/>
        <end position="765"/>
    </location>
</feature>
<protein>
    <recommendedName>
        <fullName evidence="7">DNA 3'-5' helicase</fullName>
        <ecNumber evidence="7">5.6.2.4</ecNumber>
    </recommendedName>
</protein>
<evidence type="ECO:0000256" key="4">
    <source>
        <dbReference type="ARBA" id="ARBA00023125"/>
    </source>
</evidence>
<keyword evidence="4" id="KW-0238">DNA-binding</keyword>
<name>A0A8X7N5M6_9BASI</name>
<evidence type="ECO:0000313" key="11">
    <source>
        <dbReference type="EMBL" id="KAE8267601.1"/>
    </source>
</evidence>
<comment type="similarity">
    <text evidence="1">Belongs to the helicase family. RecQ subfamily.</text>
</comment>
<dbReference type="SUPFAM" id="SSF52540">
    <property type="entry name" value="P-loop containing nucleoside triphosphate hydrolases"/>
    <property type="match status" value="1"/>
</dbReference>
<comment type="caution">
    <text evidence="11">The sequence shown here is derived from an EMBL/GenBank/DDBJ whole genome shotgun (WGS) entry which is preliminary data.</text>
</comment>
<feature type="compositionally biased region" description="Low complexity" evidence="8">
    <location>
        <begin position="763"/>
        <end position="777"/>
    </location>
</feature>
<evidence type="ECO:0000259" key="10">
    <source>
        <dbReference type="PROSITE" id="PS51194"/>
    </source>
</evidence>
<feature type="domain" description="Helicase ATP-binding" evidence="9">
    <location>
        <begin position="382"/>
        <end position="581"/>
    </location>
</feature>
<feature type="compositionally biased region" description="Polar residues" evidence="8">
    <location>
        <begin position="89"/>
        <end position="114"/>
    </location>
</feature>
<dbReference type="EC" id="5.6.2.4" evidence="7"/>
<dbReference type="GO" id="GO:0003677">
    <property type="term" value="F:DNA binding"/>
    <property type="evidence" value="ECO:0007669"/>
    <property type="project" value="UniProtKB-KW"/>
</dbReference>
<dbReference type="GO" id="GO:0005737">
    <property type="term" value="C:cytoplasm"/>
    <property type="evidence" value="ECO:0007669"/>
    <property type="project" value="TreeGrafter"/>
</dbReference>
<dbReference type="InterPro" id="IPR011545">
    <property type="entry name" value="DEAD/DEAH_box_helicase_dom"/>
</dbReference>
<feature type="region of interest" description="Disordered" evidence="8">
    <location>
        <begin position="233"/>
        <end position="265"/>
    </location>
</feature>
<dbReference type="InterPro" id="IPR001650">
    <property type="entry name" value="Helicase_C-like"/>
</dbReference>
<dbReference type="Gene3D" id="3.40.50.300">
    <property type="entry name" value="P-loop containing nucleotide triphosphate hydrolases"/>
    <property type="match status" value="2"/>
</dbReference>
<dbReference type="Pfam" id="PF00270">
    <property type="entry name" value="DEAD"/>
    <property type="match status" value="1"/>
</dbReference>
<dbReference type="AlphaFoldDB" id="A0A8X7N5M6"/>
<dbReference type="GO" id="GO:0043138">
    <property type="term" value="F:3'-5' DNA helicase activity"/>
    <property type="evidence" value="ECO:0007669"/>
    <property type="project" value="UniProtKB-EC"/>
</dbReference>
<dbReference type="GO" id="GO:0005524">
    <property type="term" value="F:ATP binding"/>
    <property type="evidence" value="ECO:0007669"/>
    <property type="project" value="UniProtKB-KW"/>
</dbReference>
<dbReference type="GO" id="GO:0000724">
    <property type="term" value="P:double-strand break repair via homologous recombination"/>
    <property type="evidence" value="ECO:0007669"/>
    <property type="project" value="TreeGrafter"/>
</dbReference>
<gene>
    <name evidence="11" type="ORF">A4X09_0g4748</name>
</gene>
<comment type="catalytic activity">
    <reaction evidence="6">
        <text>Couples ATP hydrolysis with the unwinding of duplex DNA by translocating in the 3'-5' direction.</text>
        <dbReference type="EC" id="5.6.2.4"/>
    </reaction>
</comment>
<evidence type="ECO:0000256" key="7">
    <source>
        <dbReference type="ARBA" id="ARBA00034808"/>
    </source>
</evidence>
<dbReference type="PROSITE" id="PS51194">
    <property type="entry name" value="HELICASE_CTER"/>
    <property type="match status" value="1"/>
</dbReference>
<feature type="region of interest" description="Disordered" evidence="8">
    <location>
        <begin position="19"/>
        <end position="187"/>
    </location>
</feature>
<dbReference type="Proteomes" id="UP000078113">
    <property type="component" value="Unassembled WGS sequence"/>
</dbReference>
<evidence type="ECO:0000256" key="1">
    <source>
        <dbReference type="ARBA" id="ARBA00005446"/>
    </source>
</evidence>
<dbReference type="PANTHER" id="PTHR13710">
    <property type="entry name" value="DNA HELICASE RECQ FAMILY MEMBER"/>
    <property type="match status" value="1"/>
</dbReference>
<organism evidence="11 12">
    <name type="scientific">Tilletia walkeri</name>
    <dbReference type="NCBI Taxonomy" id="117179"/>
    <lineage>
        <taxon>Eukaryota</taxon>
        <taxon>Fungi</taxon>
        <taxon>Dikarya</taxon>
        <taxon>Basidiomycota</taxon>
        <taxon>Ustilaginomycotina</taxon>
        <taxon>Exobasidiomycetes</taxon>
        <taxon>Tilletiales</taxon>
        <taxon>Tilletiaceae</taxon>
        <taxon>Tilletia</taxon>
    </lineage>
</organism>
<keyword evidence="2" id="KW-0547">Nucleotide-binding</keyword>
<evidence type="ECO:0000256" key="8">
    <source>
        <dbReference type="SAM" id="MobiDB-lite"/>
    </source>
</evidence>
<dbReference type="PROSITE" id="PS51192">
    <property type="entry name" value="HELICASE_ATP_BIND_1"/>
    <property type="match status" value="1"/>
</dbReference>
<reference evidence="11" key="2">
    <citation type="journal article" date="2019" name="IMA Fungus">
        <title>Genome sequencing and comparison of five Tilletia species to identify candidate genes for the detection of regulated species infecting wheat.</title>
        <authorList>
            <person name="Nguyen H.D.T."/>
            <person name="Sultana T."/>
            <person name="Kesanakurti P."/>
            <person name="Hambleton S."/>
        </authorList>
    </citation>
    <scope>NUCLEOTIDE SEQUENCE</scope>
    <source>
        <strain evidence="11">DAOMC 236422</strain>
    </source>
</reference>
<evidence type="ECO:0000256" key="5">
    <source>
        <dbReference type="ARBA" id="ARBA00023235"/>
    </source>
</evidence>
<evidence type="ECO:0000259" key="9">
    <source>
        <dbReference type="PROSITE" id="PS51192"/>
    </source>
</evidence>
<dbReference type="SMART" id="SM00487">
    <property type="entry name" value="DEXDc"/>
    <property type="match status" value="1"/>
</dbReference>
<keyword evidence="3" id="KW-0067">ATP-binding</keyword>
<evidence type="ECO:0000256" key="3">
    <source>
        <dbReference type="ARBA" id="ARBA00022840"/>
    </source>
</evidence>
<feature type="compositionally biased region" description="Polar residues" evidence="8">
    <location>
        <begin position="122"/>
        <end position="133"/>
    </location>
</feature>
<sequence length="937" mass="101902">MISERLQLRRALGQVDINVGPTQDQADTGSVDPPNKRRKLAATQTRSTRSGRHDAENHSSRLSRMSPVPISTLPRPHAPATPAKLASFDRSSGNSYSGATPSKSEIVASSSSNCGPRLGSSGKKSTTPSQSRFTSASTSTPISTPPPTPSSLSTPARLGKEVQSSSTSIALRRGAVDASLPNPRMLRSSDVPEQMQLPVATPQTPQASSVGLSLARTAPQLPSSPCRFQTENVRTIPETPANPSNKLASSRKKSQSSSAIRSAPKPTLLPISKVAVTPSSNVNPNVLNHKKNTSEQALDAGKDCTRAQASNETPQPGRGHMLGVAQTPRTPASPSLATLLGQRLSSRSAAAQILNREQLLEAVRQARQDPSFTLKDFQLEVIYRVLAGWDGIMISETGSGKSFSWIGPCLAAPRATFLVLGPLKELQITQVRALHKLGIKAVALNEDTLRRRKTFLDKIKGDSKRGHKDALDMVAKGNVQIIFASPEILLRNQRVIWTLYTSKWARALAGIFVDEAHVVHDWGILPRRKGSQTPPFRPEYGKIRLIRARFGSSIPLVAVTATLTADILKDVFESLEFGRLPFFALDVGMERESTSYEVECMNHPARSYADLVELFAADPSTPADIPQTIIYVNTRKEAADAASAIRRALPDHLASAVTSITSMSSAVHKHKVLQDDFPNGHIRIMVATEAVGMGVDLPVVDVVVQWRLPNSLKAVVQHFGRGARREGQTSRAILFMDKKLLSSLKATAPIFKPPNTQPPAVEAPRSSSRGKSSPASGHIDSALRKWLITKTCRRQLLRSMLRLDFTSLRLMLNTNNVEDSREPIGLGPIPSSQDLSNTGSLPTFFWQRSSTDSTATSISINKLCCSPCGSQFPPLRRQTVAQSESQKAARRGRHGYSLGYLTPDTVLLGTSIFSDEIDTHTREYTQVLLKYTREYFV</sequence>
<keyword evidence="5" id="KW-0413">Isomerase</keyword>
<dbReference type="GO" id="GO:0005694">
    <property type="term" value="C:chromosome"/>
    <property type="evidence" value="ECO:0007669"/>
    <property type="project" value="TreeGrafter"/>
</dbReference>